<keyword evidence="4 7" id="KW-0560">Oxidoreductase</keyword>
<keyword evidence="6 7" id="KW-0349">Heme</keyword>
<comment type="similarity">
    <text evidence="2 7">Belongs to the cytochrome P450 family.</text>
</comment>
<sequence length="399" mass="45186">MIDYGCEKELGVRWLLAPSLLENPYHVHILRGQLSNSKTLGAVFNEVYDEVKLAFDDTFTNTDDWMSIPAYATFLQIISRTTARLLVGEPLCHNPKFLGNVLGCVVHVIHGKQTLGVFPSFLKPLAAKYLTNVPQSIEATSKFLQPIIHERREQLATFEDDTADKPLDFLSWLLDEAKGEEQTLRALTLRLLFVSFASIHSTSMTFTHAIYNLVVCPEYKLPLREEIKSIIEKEGWSRESINKMAKLDSFLKESLRLNKTHTASLHRKIRAFEFVFSDGTRVPRGTAISAVELPVHPDPSIAKQFNGFRYVNEKEKGQHTNHFVSTGLDYLAFGHGKRVCPGRFSANDSLKTLLAYFILNYDVRFKDESASRPPNVYNGVGCLPNPVAEVMIRRRKPSI</sequence>
<name>A0AAV4ZY07_9AGAM</name>
<keyword evidence="3 6" id="KW-0479">Metal-binding</keyword>
<evidence type="ECO:0000313" key="9">
    <source>
        <dbReference type="Proteomes" id="UP001050691"/>
    </source>
</evidence>
<keyword evidence="7" id="KW-0503">Monooxygenase</keyword>
<evidence type="ECO:0008006" key="10">
    <source>
        <dbReference type="Google" id="ProtNLM"/>
    </source>
</evidence>
<comment type="caution">
    <text evidence="8">The sequence shown here is derived from an EMBL/GenBank/DDBJ whole genome shotgun (WGS) entry which is preliminary data.</text>
</comment>
<dbReference type="PANTHER" id="PTHR46206">
    <property type="entry name" value="CYTOCHROME P450"/>
    <property type="match status" value="1"/>
</dbReference>
<dbReference type="PRINTS" id="PR00465">
    <property type="entry name" value="EP450IV"/>
</dbReference>
<keyword evidence="5 6" id="KW-0408">Iron</keyword>
<dbReference type="GO" id="GO:0016705">
    <property type="term" value="F:oxidoreductase activity, acting on paired donors, with incorporation or reduction of molecular oxygen"/>
    <property type="evidence" value="ECO:0007669"/>
    <property type="project" value="InterPro"/>
</dbReference>
<feature type="binding site" description="axial binding residue" evidence="6">
    <location>
        <position position="340"/>
    </location>
    <ligand>
        <name>heme</name>
        <dbReference type="ChEBI" id="CHEBI:30413"/>
    </ligand>
    <ligandPart>
        <name>Fe</name>
        <dbReference type="ChEBI" id="CHEBI:18248"/>
    </ligandPart>
</feature>
<accession>A0AAV4ZY07</accession>
<dbReference type="GO" id="GO:0020037">
    <property type="term" value="F:heme binding"/>
    <property type="evidence" value="ECO:0007669"/>
    <property type="project" value="InterPro"/>
</dbReference>
<evidence type="ECO:0000256" key="1">
    <source>
        <dbReference type="ARBA" id="ARBA00001971"/>
    </source>
</evidence>
<dbReference type="InterPro" id="IPR036396">
    <property type="entry name" value="Cyt_P450_sf"/>
</dbReference>
<dbReference type="Proteomes" id="UP001050691">
    <property type="component" value="Unassembled WGS sequence"/>
</dbReference>
<comment type="cofactor">
    <cofactor evidence="1 6">
        <name>heme</name>
        <dbReference type="ChEBI" id="CHEBI:30413"/>
    </cofactor>
</comment>
<evidence type="ECO:0000313" key="8">
    <source>
        <dbReference type="EMBL" id="GJJ06037.1"/>
    </source>
</evidence>
<keyword evidence="9" id="KW-1185">Reference proteome</keyword>
<dbReference type="PROSITE" id="PS00086">
    <property type="entry name" value="CYTOCHROME_P450"/>
    <property type="match status" value="1"/>
</dbReference>
<dbReference type="Pfam" id="PF00067">
    <property type="entry name" value="p450"/>
    <property type="match status" value="1"/>
</dbReference>
<evidence type="ECO:0000256" key="2">
    <source>
        <dbReference type="ARBA" id="ARBA00010617"/>
    </source>
</evidence>
<dbReference type="InterPro" id="IPR002403">
    <property type="entry name" value="Cyt_P450_E_grp-IV"/>
</dbReference>
<evidence type="ECO:0000256" key="3">
    <source>
        <dbReference type="ARBA" id="ARBA00022723"/>
    </source>
</evidence>
<organism evidence="8 9">
    <name type="scientific">Clathrus columnatus</name>
    <dbReference type="NCBI Taxonomy" id="1419009"/>
    <lineage>
        <taxon>Eukaryota</taxon>
        <taxon>Fungi</taxon>
        <taxon>Dikarya</taxon>
        <taxon>Basidiomycota</taxon>
        <taxon>Agaricomycotina</taxon>
        <taxon>Agaricomycetes</taxon>
        <taxon>Phallomycetidae</taxon>
        <taxon>Phallales</taxon>
        <taxon>Clathraceae</taxon>
        <taxon>Clathrus</taxon>
    </lineage>
</organism>
<evidence type="ECO:0000256" key="6">
    <source>
        <dbReference type="PIRSR" id="PIRSR602403-1"/>
    </source>
</evidence>
<evidence type="ECO:0000256" key="7">
    <source>
        <dbReference type="RuleBase" id="RU000461"/>
    </source>
</evidence>
<dbReference type="CDD" id="cd11041">
    <property type="entry name" value="CYP503A1-like"/>
    <property type="match status" value="1"/>
</dbReference>
<dbReference type="InterPro" id="IPR001128">
    <property type="entry name" value="Cyt_P450"/>
</dbReference>
<dbReference type="GO" id="GO:0005506">
    <property type="term" value="F:iron ion binding"/>
    <property type="evidence" value="ECO:0007669"/>
    <property type="project" value="InterPro"/>
</dbReference>
<dbReference type="Gene3D" id="1.10.630.10">
    <property type="entry name" value="Cytochrome P450"/>
    <property type="match status" value="1"/>
</dbReference>
<reference evidence="8" key="1">
    <citation type="submission" date="2021-10" db="EMBL/GenBank/DDBJ databases">
        <title>De novo Genome Assembly of Clathrus columnatus (Basidiomycota, Fungi) Using Illumina and Nanopore Sequence Data.</title>
        <authorList>
            <person name="Ogiso-Tanaka E."/>
            <person name="Itagaki H."/>
            <person name="Hosoya T."/>
            <person name="Hosaka K."/>
        </authorList>
    </citation>
    <scope>NUCLEOTIDE SEQUENCE</scope>
    <source>
        <strain evidence="8">MO-923</strain>
    </source>
</reference>
<evidence type="ECO:0000256" key="5">
    <source>
        <dbReference type="ARBA" id="ARBA00023004"/>
    </source>
</evidence>
<dbReference type="GO" id="GO:0004497">
    <property type="term" value="F:monooxygenase activity"/>
    <property type="evidence" value="ECO:0007669"/>
    <property type="project" value="UniProtKB-KW"/>
</dbReference>
<dbReference type="SUPFAM" id="SSF48264">
    <property type="entry name" value="Cytochrome P450"/>
    <property type="match status" value="1"/>
</dbReference>
<dbReference type="AlphaFoldDB" id="A0AAV4ZY07"/>
<gene>
    <name evidence="8" type="ORF">Clacol_000224</name>
</gene>
<dbReference type="InterPro" id="IPR017972">
    <property type="entry name" value="Cyt_P450_CS"/>
</dbReference>
<dbReference type="EMBL" id="BPWL01000001">
    <property type="protein sequence ID" value="GJJ06037.1"/>
    <property type="molecule type" value="Genomic_DNA"/>
</dbReference>
<protein>
    <recommendedName>
        <fullName evidence="10">Cytochrome P450</fullName>
    </recommendedName>
</protein>
<evidence type="ECO:0000256" key="4">
    <source>
        <dbReference type="ARBA" id="ARBA00023002"/>
    </source>
</evidence>
<proteinExistence type="inferred from homology"/>